<protein>
    <submittedName>
        <fullName evidence="1">Uncharacterized protein</fullName>
    </submittedName>
</protein>
<organism evidence="1 2">
    <name type="scientific">Trichomonas vaginalis (strain ATCC PRA-98 / G3)</name>
    <dbReference type="NCBI Taxonomy" id="412133"/>
    <lineage>
        <taxon>Eukaryota</taxon>
        <taxon>Metamonada</taxon>
        <taxon>Parabasalia</taxon>
        <taxon>Trichomonadida</taxon>
        <taxon>Trichomonadidae</taxon>
        <taxon>Trichomonas</taxon>
    </lineage>
</organism>
<name>A2FZK7_TRIV3</name>
<dbReference type="VEuPathDB" id="TrichDB:TVAG_171450"/>
<evidence type="ECO:0000313" key="1">
    <source>
        <dbReference type="EMBL" id="EAX89665.1"/>
    </source>
</evidence>
<dbReference type="RefSeq" id="XP_001302595.1">
    <property type="nucleotide sequence ID" value="XM_001302594.1"/>
</dbReference>
<gene>
    <name evidence="1" type="ORF">TVAG_171450</name>
</gene>
<dbReference type="InParanoid" id="A2FZK7"/>
<dbReference type="AlphaFoldDB" id="A2FZK7"/>
<dbReference type="Proteomes" id="UP000001542">
    <property type="component" value="Unassembled WGS sequence"/>
</dbReference>
<dbReference type="VEuPathDB" id="TrichDB:TVAGG3_0792030"/>
<proteinExistence type="predicted"/>
<evidence type="ECO:0000313" key="2">
    <source>
        <dbReference type="Proteomes" id="UP000001542"/>
    </source>
</evidence>
<keyword evidence="2" id="KW-1185">Reference proteome</keyword>
<sequence>MYHLNAPDSFVKRSLFKNNTCKTGSFWGLLSSDGSSKVTVSECIFLENKADHTLASTYGGTLTAINCTGDLSVSSENGIVKTNEMTTSSFNLTLSLLSLGKCEAEFPFSFDFILFGSKKKKKLVIDDLLSFNFSLECLFNLTST</sequence>
<dbReference type="KEGG" id="tva:4747337"/>
<dbReference type="EMBL" id="DS114179">
    <property type="protein sequence ID" value="EAX89665.1"/>
    <property type="molecule type" value="Genomic_DNA"/>
</dbReference>
<accession>A2FZK7</accession>
<reference evidence="1" key="2">
    <citation type="journal article" date="2007" name="Science">
        <title>Draft genome sequence of the sexually transmitted pathogen Trichomonas vaginalis.</title>
        <authorList>
            <person name="Carlton J.M."/>
            <person name="Hirt R.P."/>
            <person name="Silva J.C."/>
            <person name="Delcher A.L."/>
            <person name="Schatz M."/>
            <person name="Zhao Q."/>
            <person name="Wortman J.R."/>
            <person name="Bidwell S.L."/>
            <person name="Alsmark U.C.M."/>
            <person name="Besteiro S."/>
            <person name="Sicheritz-Ponten T."/>
            <person name="Noel C.J."/>
            <person name="Dacks J.B."/>
            <person name="Foster P.G."/>
            <person name="Simillion C."/>
            <person name="Van de Peer Y."/>
            <person name="Miranda-Saavedra D."/>
            <person name="Barton G.J."/>
            <person name="Westrop G.D."/>
            <person name="Mueller S."/>
            <person name="Dessi D."/>
            <person name="Fiori P.L."/>
            <person name="Ren Q."/>
            <person name="Paulsen I."/>
            <person name="Zhang H."/>
            <person name="Bastida-Corcuera F.D."/>
            <person name="Simoes-Barbosa A."/>
            <person name="Brown M.T."/>
            <person name="Hayes R.D."/>
            <person name="Mukherjee M."/>
            <person name="Okumura C.Y."/>
            <person name="Schneider R."/>
            <person name="Smith A.J."/>
            <person name="Vanacova S."/>
            <person name="Villalvazo M."/>
            <person name="Haas B.J."/>
            <person name="Pertea M."/>
            <person name="Feldblyum T.V."/>
            <person name="Utterback T.R."/>
            <person name="Shu C.L."/>
            <person name="Osoegawa K."/>
            <person name="de Jong P.J."/>
            <person name="Hrdy I."/>
            <person name="Horvathova L."/>
            <person name="Zubacova Z."/>
            <person name="Dolezal P."/>
            <person name="Malik S.B."/>
            <person name="Logsdon J.M. Jr."/>
            <person name="Henze K."/>
            <person name="Gupta A."/>
            <person name="Wang C.C."/>
            <person name="Dunne R.L."/>
            <person name="Upcroft J.A."/>
            <person name="Upcroft P."/>
            <person name="White O."/>
            <person name="Salzberg S.L."/>
            <person name="Tang P."/>
            <person name="Chiu C.-H."/>
            <person name="Lee Y.-S."/>
            <person name="Embley T.M."/>
            <person name="Coombs G.H."/>
            <person name="Mottram J.C."/>
            <person name="Tachezy J."/>
            <person name="Fraser-Liggett C.M."/>
            <person name="Johnson P.J."/>
        </authorList>
    </citation>
    <scope>NUCLEOTIDE SEQUENCE [LARGE SCALE GENOMIC DNA]</scope>
    <source>
        <strain evidence="1">G3</strain>
    </source>
</reference>
<reference evidence="1" key="1">
    <citation type="submission" date="2006-10" db="EMBL/GenBank/DDBJ databases">
        <authorList>
            <person name="Amadeo P."/>
            <person name="Zhao Q."/>
            <person name="Wortman J."/>
            <person name="Fraser-Liggett C."/>
            <person name="Carlton J."/>
        </authorList>
    </citation>
    <scope>NUCLEOTIDE SEQUENCE</scope>
    <source>
        <strain evidence="1">G3</strain>
    </source>
</reference>